<reference evidence="3" key="2">
    <citation type="submission" date="2022-10" db="EMBL/GenBank/DDBJ databases">
        <authorList>
            <consortium name="ENA_rothamsted_submissions"/>
            <consortium name="culmorum"/>
            <person name="King R."/>
        </authorList>
    </citation>
    <scope>NUCLEOTIDE SEQUENCE</scope>
</reference>
<evidence type="ECO:0000313" key="4">
    <source>
        <dbReference type="Proteomes" id="UP001153620"/>
    </source>
</evidence>
<dbReference type="OrthoDB" id="408631at2759"/>
<dbReference type="Pfam" id="PF06350">
    <property type="entry name" value="HSL_N"/>
    <property type="match status" value="1"/>
</dbReference>
<sequence>MMSSESDRKSADNSVNFCVSDSDEKYKIVNELITMCMNNIEHYTTDKSFAGTRLCFNFEKLKDYLDKSVPVIKEIEEFAPYYDYDENTPGNGYRSFVFIFECALKYSMKTCQYITENRASLLFRKNLYLKELDVCTQMIESLYQICADLIKMHENSDQGNLYSKEYSHDNLITRSAKVTNQTCFYGRSVGFQFVDSMKSILKFLSVTLACFSEAYFSNGFKFMRTTNYFLKHPSYFMDPEMCARRIINVSHNADVKFCKSFWMLGENKLMHALPRLVGYQVDVNRVFKIPPEPLEIFSKKLNKMISIPIPHSHIGRQPVSCRLLCATRRRGMVGERSAQNLAEPSKHLIIHTHGGGWLATSSKSHEFYLREWASRLDIPIISIDYALCPKAPFPRGLEDVFYTYCWILKNCELLGTTAENVVFCGDSAGANLNTSCIIKCIEMGVPLPKGIFNAYSPFLVNFASTPARFLTLVDPLVPYGFIMRIFKCYGASKPFDNTESVDDIDESLKDESFTDVKDEKEFSALMSPDSSKCLEIVWQKVKHSTETPDWHSNLNSIEENSTEDPISPLIYRSDSIFEPNVVDETDDDDGDCLEMKISQRKDERDCDQKEDEVVKDEHKEYVENFVKKYESNDFNKDNDSVNINDKPNALKVRLNSRTFSEDNIVVDVSKESMSPQGLLNSAVSGIKSMIDGATNEEEHNDNNNNNNEKHADTLKRNYAFTEKKQTNEIPKAAEDEFVFSVPRNYLMSPFLASDDILKQFPKINILTTIVDPCLDDCIEFSKKLKKLNVDVELDIVGALNHGFLNFSNVSKECHDASMLCLKRIVKLLDMDKDIE</sequence>
<dbReference type="PANTHER" id="PTHR23025">
    <property type="entry name" value="TRIACYLGLYCEROL LIPASE"/>
    <property type="match status" value="1"/>
</dbReference>
<evidence type="ECO:0000259" key="1">
    <source>
        <dbReference type="Pfam" id="PF06350"/>
    </source>
</evidence>
<name>A0A9N9WN75_9DIPT</name>
<protein>
    <recommendedName>
        <fullName evidence="5">Hormone-sensitive lipase</fullName>
    </recommendedName>
</protein>
<dbReference type="Proteomes" id="UP001153620">
    <property type="component" value="Chromosome 1"/>
</dbReference>
<evidence type="ECO:0008006" key="5">
    <source>
        <dbReference type="Google" id="ProtNLM"/>
    </source>
</evidence>
<dbReference type="Pfam" id="PF07859">
    <property type="entry name" value="Abhydrolase_3"/>
    <property type="match status" value="1"/>
</dbReference>
<evidence type="ECO:0000313" key="3">
    <source>
        <dbReference type="EMBL" id="CAG9797696.1"/>
    </source>
</evidence>
<keyword evidence="4" id="KW-1185">Reference proteome</keyword>
<dbReference type="AlphaFoldDB" id="A0A9N9WN75"/>
<gene>
    <name evidence="3" type="ORF">CHIRRI_LOCUS685</name>
</gene>
<dbReference type="PANTHER" id="PTHR23025:SF3">
    <property type="entry name" value="HORMONE-SENSITIVE LIPASE"/>
    <property type="match status" value="1"/>
</dbReference>
<dbReference type="GO" id="GO:0004771">
    <property type="term" value="F:sterol ester esterase activity"/>
    <property type="evidence" value="ECO:0007669"/>
    <property type="project" value="TreeGrafter"/>
</dbReference>
<dbReference type="EMBL" id="OU895877">
    <property type="protein sequence ID" value="CAG9797696.1"/>
    <property type="molecule type" value="Genomic_DNA"/>
</dbReference>
<proteinExistence type="predicted"/>
<dbReference type="GO" id="GO:0004806">
    <property type="term" value="F:triacylglycerol lipase activity"/>
    <property type="evidence" value="ECO:0007669"/>
    <property type="project" value="TreeGrafter"/>
</dbReference>
<organism evidence="3 4">
    <name type="scientific">Chironomus riparius</name>
    <dbReference type="NCBI Taxonomy" id="315576"/>
    <lineage>
        <taxon>Eukaryota</taxon>
        <taxon>Metazoa</taxon>
        <taxon>Ecdysozoa</taxon>
        <taxon>Arthropoda</taxon>
        <taxon>Hexapoda</taxon>
        <taxon>Insecta</taxon>
        <taxon>Pterygota</taxon>
        <taxon>Neoptera</taxon>
        <taxon>Endopterygota</taxon>
        <taxon>Diptera</taxon>
        <taxon>Nematocera</taxon>
        <taxon>Chironomoidea</taxon>
        <taxon>Chironomidae</taxon>
        <taxon>Chironominae</taxon>
        <taxon>Chironomus</taxon>
    </lineage>
</organism>
<dbReference type="Gene3D" id="3.40.50.1820">
    <property type="entry name" value="alpha/beta hydrolase"/>
    <property type="match status" value="2"/>
</dbReference>
<dbReference type="GO" id="GO:0005829">
    <property type="term" value="C:cytosol"/>
    <property type="evidence" value="ECO:0007669"/>
    <property type="project" value="TreeGrafter"/>
</dbReference>
<dbReference type="InterPro" id="IPR013094">
    <property type="entry name" value="AB_hydrolase_3"/>
</dbReference>
<accession>A0A9N9WN75</accession>
<dbReference type="GO" id="GO:0019433">
    <property type="term" value="P:triglyceride catabolic process"/>
    <property type="evidence" value="ECO:0007669"/>
    <property type="project" value="TreeGrafter"/>
</dbReference>
<dbReference type="InterPro" id="IPR029058">
    <property type="entry name" value="AB_hydrolase_fold"/>
</dbReference>
<dbReference type="InterPro" id="IPR010468">
    <property type="entry name" value="HSL_N"/>
</dbReference>
<evidence type="ECO:0000259" key="2">
    <source>
        <dbReference type="Pfam" id="PF07859"/>
    </source>
</evidence>
<dbReference type="GO" id="GO:0008203">
    <property type="term" value="P:cholesterol metabolic process"/>
    <property type="evidence" value="ECO:0007669"/>
    <property type="project" value="InterPro"/>
</dbReference>
<feature type="domain" description="Alpha/beta hydrolase fold-3" evidence="2">
    <location>
        <begin position="349"/>
        <end position="459"/>
    </location>
</feature>
<reference evidence="3" key="1">
    <citation type="submission" date="2022-01" db="EMBL/GenBank/DDBJ databases">
        <authorList>
            <person name="King R."/>
        </authorList>
    </citation>
    <scope>NUCLEOTIDE SEQUENCE</scope>
</reference>
<dbReference type="SUPFAM" id="SSF53474">
    <property type="entry name" value="alpha/beta-Hydrolases"/>
    <property type="match status" value="1"/>
</dbReference>
<feature type="domain" description="Hormone-sensitive lipase N-terminal" evidence="1">
    <location>
        <begin position="29"/>
        <end position="333"/>
    </location>
</feature>